<gene>
    <name evidence="1" type="ORF">GCM10010218_20220</name>
</gene>
<reference evidence="1" key="2">
    <citation type="submission" date="2020-09" db="EMBL/GenBank/DDBJ databases">
        <authorList>
            <person name="Sun Q."/>
            <person name="Ohkuma M."/>
        </authorList>
    </citation>
    <scope>NUCLEOTIDE SEQUENCE</scope>
    <source>
        <strain evidence="1">JCM 4059</strain>
    </source>
</reference>
<evidence type="ECO:0000313" key="2">
    <source>
        <dbReference type="Proteomes" id="UP000638313"/>
    </source>
</evidence>
<dbReference type="Proteomes" id="UP000638313">
    <property type="component" value="Unassembled WGS sequence"/>
</dbReference>
<dbReference type="AlphaFoldDB" id="A0A919B0Q6"/>
<dbReference type="EMBL" id="BNBD01000003">
    <property type="protein sequence ID" value="GHF38918.1"/>
    <property type="molecule type" value="Genomic_DNA"/>
</dbReference>
<accession>A0A919B0Q6</accession>
<comment type="caution">
    <text evidence="1">The sequence shown here is derived from an EMBL/GenBank/DDBJ whole genome shotgun (WGS) entry which is preliminary data.</text>
</comment>
<name>A0A919B0Q6_9ACTN</name>
<sequence length="137" mass="15156">MIVNIPIMELGEYKTVGDRPLVRPIPEPDSAARFLANTLANIAAWRASEGTAKPAEDASDEVAVRLTPREFELVVRLLADDASPTGMHLLNALANDTEERLGDVSTGEWLPLKPSDVLSEPHSWPRCSWAWTPIWRS</sequence>
<reference evidence="1" key="1">
    <citation type="journal article" date="2014" name="Int. J. Syst. Evol. Microbiol.">
        <title>Complete genome sequence of Corynebacterium casei LMG S-19264T (=DSM 44701T), isolated from a smear-ripened cheese.</title>
        <authorList>
            <consortium name="US DOE Joint Genome Institute (JGI-PGF)"/>
            <person name="Walter F."/>
            <person name="Albersmeier A."/>
            <person name="Kalinowski J."/>
            <person name="Ruckert C."/>
        </authorList>
    </citation>
    <scope>NUCLEOTIDE SEQUENCE</scope>
    <source>
        <strain evidence="1">JCM 4059</strain>
    </source>
</reference>
<keyword evidence="2" id="KW-1185">Reference proteome</keyword>
<organism evidence="1 2">
    <name type="scientific">Streptomyces mashuensis</name>
    <dbReference type="NCBI Taxonomy" id="33904"/>
    <lineage>
        <taxon>Bacteria</taxon>
        <taxon>Bacillati</taxon>
        <taxon>Actinomycetota</taxon>
        <taxon>Actinomycetes</taxon>
        <taxon>Kitasatosporales</taxon>
        <taxon>Streptomycetaceae</taxon>
        <taxon>Streptomyces</taxon>
    </lineage>
</organism>
<proteinExistence type="predicted"/>
<evidence type="ECO:0000313" key="1">
    <source>
        <dbReference type="EMBL" id="GHF38918.1"/>
    </source>
</evidence>
<protein>
    <submittedName>
        <fullName evidence="1">Uncharacterized protein</fullName>
    </submittedName>
</protein>